<evidence type="ECO:0000256" key="1">
    <source>
        <dbReference type="ARBA" id="ARBA00023015"/>
    </source>
</evidence>
<evidence type="ECO:0000256" key="4">
    <source>
        <dbReference type="PROSITE-ProRule" id="PRU00335"/>
    </source>
</evidence>
<keyword evidence="1" id="KW-0805">Transcription regulation</keyword>
<dbReference type="RefSeq" id="WP_344145402.1">
    <property type="nucleotide sequence ID" value="NZ_BAABIK010000012.1"/>
</dbReference>
<feature type="DNA-binding region" description="H-T-H motif" evidence="4">
    <location>
        <begin position="34"/>
        <end position="53"/>
    </location>
</feature>
<keyword evidence="3" id="KW-0804">Transcription</keyword>
<dbReference type="PRINTS" id="PR00455">
    <property type="entry name" value="HTHTETR"/>
</dbReference>
<dbReference type="Gene3D" id="1.10.357.10">
    <property type="entry name" value="Tetracycline Repressor, domain 2"/>
    <property type="match status" value="1"/>
</dbReference>
<accession>A0ABP9GFJ2</accession>
<sequence length="205" mass="21690">MARPTTAERGREVRRKLLDVACRLIAERGWTAVSTRMLADRAGVTPGLVHYHFSSVQALLSEAATGAMRDYLAQAPGLFDRADSPRRGLELLLGELDRHTGLDPQSLLFIEAYLAATRDDALRGEISAVVAEFRSRVADWLGRCGVADPDGTAAVLAAAIDGVLMHRALSPGMSGADVAPVLGRILAPAAGERGPHETEGTGDPA</sequence>
<dbReference type="InterPro" id="IPR009057">
    <property type="entry name" value="Homeodomain-like_sf"/>
</dbReference>
<dbReference type="InterPro" id="IPR036271">
    <property type="entry name" value="Tet_transcr_reg_TetR-rel_C_sf"/>
</dbReference>
<evidence type="ECO:0000313" key="7">
    <source>
        <dbReference type="Proteomes" id="UP001499993"/>
    </source>
</evidence>
<dbReference type="InterPro" id="IPR001647">
    <property type="entry name" value="HTH_TetR"/>
</dbReference>
<evidence type="ECO:0000256" key="3">
    <source>
        <dbReference type="ARBA" id="ARBA00023163"/>
    </source>
</evidence>
<feature type="domain" description="HTH tetR-type" evidence="5">
    <location>
        <begin position="11"/>
        <end position="71"/>
    </location>
</feature>
<protein>
    <submittedName>
        <fullName evidence="6">TetR/AcrR family transcriptional regulator</fullName>
    </submittedName>
</protein>
<gene>
    <name evidence="6" type="ORF">GCM10023224_24440</name>
</gene>
<dbReference type="InterPro" id="IPR050109">
    <property type="entry name" value="HTH-type_TetR-like_transc_reg"/>
</dbReference>
<dbReference type="PROSITE" id="PS50977">
    <property type="entry name" value="HTH_TETR_2"/>
    <property type="match status" value="1"/>
</dbReference>
<dbReference type="Pfam" id="PF00440">
    <property type="entry name" value="TetR_N"/>
    <property type="match status" value="1"/>
</dbReference>
<proteinExistence type="predicted"/>
<dbReference type="Proteomes" id="UP001499993">
    <property type="component" value="Unassembled WGS sequence"/>
</dbReference>
<keyword evidence="7" id="KW-1185">Reference proteome</keyword>
<dbReference type="EMBL" id="BAABIK010000012">
    <property type="protein sequence ID" value="GAA4941545.1"/>
    <property type="molecule type" value="Genomic_DNA"/>
</dbReference>
<comment type="caution">
    <text evidence="6">The sequence shown here is derived from an EMBL/GenBank/DDBJ whole genome shotgun (WGS) entry which is preliminary data.</text>
</comment>
<evidence type="ECO:0000256" key="2">
    <source>
        <dbReference type="ARBA" id="ARBA00023125"/>
    </source>
</evidence>
<dbReference type="InterPro" id="IPR041583">
    <property type="entry name" value="TetR_C_31"/>
</dbReference>
<evidence type="ECO:0000259" key="5">
    <source>
        <dbReference type="PROSITE" id="PS50977"/>
    </source>
</evidence>
<keyword evidence="2 4" id="KW-0238">DNA-binding</keyword>
<dbReference type="Pfam" id="PF17940">
    <property type="entry name" value="TetR_C_31"/>
    <property type="match status" value="1"/>
</dbReference>
<evidence type="ECO:0000313" key="6">
    <source>
        <dbReference type="EMBL" id="GAA4941545.1"/>
    </source>
</evidence>
<dbReference type="SUPFAM" id="SSF48498">
    <property type="entry name" value="Tetracyclin repressor-like, C-terminal domain"/>
    <property type="match status" value="1"/>
</dbReference>
<dbReference type="PANTHER" id="PTHR30055:SF234">
    <property type="entry name" value="HTH-TYPE TRANSCRIPTIONAL REGULATOR BETI"/>
    <property type="match status" value="1"/>
</dbReference>
<name>A0ABP9GFJ2_9ACTN</name>
<organism evidence="6 7">
    <name type="scientific">Streptomonospora halophila</name>
    <dbReference type="NCBI Taxonomy" id="427369"/>
    <lineage>
        <taxon>Bacteria</taxon>
        <taxon>Bacillati</taxon>
        <taxon>Actinomycetota</taxon>
        <taxon>Actinomycetes</taxon>
        <taxon>Streptosporangiales</taxon>
        <taxon>Nocardiopsidaceae</taxon>
        <taxon>Streptomonospora</taxon>
    </lineage>
</organism>
<dbReference type="PANTHER" id="PTHR30055">
    <property type="entry name" value="HTH-TYPE TRANSCRIPTIONAL REGULATOR RUTR"/>
    <property type="match status" value="1"/>
</dbReference>
<dbReference type="SUPFAM" id="SSF46689">
    <property type="entry name" value="Homeodomain-like"/>
    <property type="match status" value="1"/>
</dbReference>
<reference evidence="7" key="1">
    <citation type="journal article" date="2019" name="Int. J. Syst. Evol. Microbiol.">
        <title>The Global Catalogue of Microorganisms (GCM) 10K type strain sequencing project: providing services to taxonomists for standard genome sequencing and annotation.</title>
        <authorList>
            <consortium name="The Broad Institute Genomics Platform"/>
            <consortium name="The Broad Institute Genome Sequencing Center for Infectious Disease"/>
            <person name="Wu L."/>
            <person name="Ma J."/>
        </authorList>
    </citation>
    <scope>NUCLEOTIDE SEQUENCE [LARGE SCALE GENOMIC DNA]</scope>
    <source>
        <strain evidence="7">JCM 18123</strain>
    </source>
</reference>